<dbReference type="GO" id="GO:0102559">
    <property type="term" value="F:peptide chain release factor N(5)-glutamine methyltransferase activity"/>
    <property type="evidence" value="ECO:0007669"/>
    <property type="project" value="UniProtKB-EC"/>
</dbReference>
<dbReference type="PANTHER" id="PTHR18895">
    <property type="entry name" value="HEMK METHYLTRANSFERASE"/>
    <property type="match status" value="1"/>
</dbReference>
<dbReference type="NCBIfam" id="TIGR00536">
    <property type="entry name" value="hemK_fam"/>
    <property type="match status" value="1"/>
</dbReference>
<dbReference type="OrthoDB" id="9800643at2"/>
<dbReference type="InterPro" id="IPR040758">
    <property type="entry name" value="PrmC_N"/>
</dbReference>
<evidence type="ECO:0000256" key="4">
    <source>
        <dbReference type="ARBA" id="ARBA00048391"/>
    </source>
</evidence>
<dbReference type="RefSeq" id="WP_119397161.1">
    <property type="nucleotide sequence ID" value="NZ_QWJJ01000001.1"/>
</dbReference>
<evidence type="ECO:0000256" key="1">
    <source>
        <dbReference type="ARBA" id="ARBA00022603"/>
    </source>
</evidence>
<dbReference type="InterPro" id="IPR050320">
    <property type="entry name" value="N5-glutamine_MTase"/>
</dbReference>
<dbReference type="EC" id="2.1.1.297" evidence="5"/>
<dbReference type="Pfam" id="PF17827">
    <property type="entry name" value="PrmC_N"/>
    <property type="match status" value="1"/>
</dbReference>
<keyword evidence="2 5" id="KW-0808">Transferase</keyword>
<evidence type="ECO:0000313" key="9">
    <source>
        <dbReference type="Proteomes" id="UP000265848"/>
    </source>
</evidence>
<comment type="catalytic activity">
    <reaction evidence="4 5">
        <text>L-glutaminyl-[peptide chain release factor] + S-adenosyl-L-methionine = N(5)-methyl-L-glutaminyl-[peptide chain release factor] + S-adenosyl-L-homocysteine + H(+)</text>
        <dbReference type="Rhea" id="RHEA:42896"/>
        <dbReference type="Rhea" id="RHEA-COMP:10271"/>
        <dbReference type="Rhea" id="RHEA-COMP:10272"/>
        <dbReference type="ChEBI" id="CHEBI:15378"/>
        <dbReference type="ChEBI" id="CHEBI:30011"/>
        <dbReference type="ChEBI" id="CHEBI:57856"/>
        <dbReference type="ChEBI" id="CHEBI:59789"/>
        <dbReference type="ChEBI" id="CHEBI:61891"/>
        <dbReference type="EC" id="2.1.1.297"/>
    </reaction>
</comment>
<name>A0A399J5K3_9RHOB</name>
<evidence type="ECO:0000259" key="6">
    <source>
        <dbReference type="Pfam" id="PF05175"/>
    </source>
</evidence>
<dbReference type="CDD" id="cd02440">
    <property type="entry name" value="AdoMet_MTases"/>
    <property type="match status" value="1"/>
</dbReference>
<dbReference type="GO" id="GO:0032259">
    <property type="term" value="P:methylation"/>
    <property type="evidence" value="ECO:0007669"/>
    <property type="project" value="UniProtKB-KW"/>
</dbReference>
<feature type="binding site" evidence="5">
    <location>
        <position position="169"/>
    </location>
    <ligand>
        <name>S-adenosyl-L-methionine</name>
        <dbReference type="ChEBI" id="CHEBI:59789"/>
    </ligand>
</feature>
<dbReference type="InterPro" id="IPR002052">
    <property type="entry name" value="DNA_methylase_N6_adenine_CS"/>
</dbReference>
<evidence type="ECO:0000256" key="3">
    <source>
        <dbReference type="ARBA" id="ARBA00022691"/>
    </source>
</evidence>
<dbReference type="SUPFAM" id="SSF53335">
    <property type="entry name" value="S-adenosyl-L-methionine-dependent methyltransferases"/>
    <property type="match status" value="1"/>
</dbReference>
<reference evidence="8 9" key="1">
    <citation type="submission" date="2018-08" db="EMBL/GenBank/DDBJ databases">
        <title>Pseudooceanicola sediminis CY03 in the family Rhodobacteracea.</title>
        <authorList>
            <person name="Zhang Y.-J."/>
        </authorList>
    </citation>
    <scope>NUCLEOTIDE SEQUENCE [LARGE SCALE GENOMIC DNA]</scope>
    <source>
        <strain evidence="8 9">CY03</strain>
    </source>
</reference>
<comment type="caution">
    <text evidence="8">The sequence shown here is derived from an EMBL/GenBank/DDBJ whole genome shotgun (WGS) entry which is preliminary data.</text>
</comment>
<dbReference type="InterPro" id="IPR004556">
    <property type="entry name" value="HemK-like"/>
</dbReference>
<evidence type="ECO:0000259" key="7">
    <source>
        <dbReference type="Pfam" id="PF17827"/>
    </source>
</evidence>
<dbReference type="GO" id="GO:0003676">
    <property type="term" value="F:nucleic acid binding"/>
    <property type="evidence" value="ECO:0007669"/>
    <property type="project" value="InterPro"/>
</dbReference>
<dbReference type="AlphaFoldDB" id="A0A399J5K3"/>
<dbReference type="InterPro" id="IPR019874">
    <property type="entry name" value="RF_methyltr_PrmC"/>
</dbReference>
<dbReference type="PANTHER" id="PTHR18895:SF74">
    <property type="entry name" value="MTRF1L RELEASE FACTOR GLUTAMINE METHYLTRANSFERASE"/>
    <property type="match status" value="1"/>
</dbReference>
<evidence type="ECO:0000313" key="8">
    <source>
        <dbReference type="EMBL" id="RII40641.1"/>
    </source>
</evidence>
<dbReference type="Gene3D" id="3.40.50.150">
    <property type="entry name" value="Vaccinia Virus protein VP39"/>
    <property type="match status" value="1"/>
</dbReference>
<dbReference type="NCBIfam" id="TIGR03534">
    <property type="entry name" value="RF_mod_PrmC"/>
    <property type="match status" value="1"/>
</dbReference>
<evidence type="ECO:0000256" key="2">
    <source>
        <dbReference type="ARBA" id="ARBA00022679"/>
    </source>
</evidence>
<dbReference type="EMBL" id="QWJJ01000001">
    <property type="protein sequence ID" value="RII40641.1"/>
    <property type="molecule type" value="Genomic_DNA"/>
</dbReference>
<organism evidence="8 9">
    <name type="scientific">Pseudooceanicola sediminis</name>
    <dbReference type="NCBI Taxonomy" id="2211117"/>
    <lineage>
        <taxon>Bacteria</taxon>
        <taxon>Pseudomonadati</taxon>
        <taxon>Pseudomonadota</taxon>
        <taxon>Alphaproteobacteria</taxon>
        <taxon>Rhodobacterales</taxon>
        <taxon>Paracoccaceae</taxon>
        <taxon>Pseudooceanicola</taxon>
    </lineage>
</organism>
<evidence type="ECO:0000256" key="5">
    <source>
        <dbReference type="HAMAP-Rule" id="MF_02126"/>
    </source>
</evidence>
<feature type="binding site" evidence="5">
    <location>
        <begin position="117"/>
        <end position="121"/>
    </location>
    <ligand>
        <name>S-adenosyl-L-methionine</name>
        <dbReference type="ChEBI" id="CHEBI:59789"/>
    </ligand>
</feature>
<dbReference type="Pfam" id="PF05175">
    <property type="entry name" value="MTS"/>
    <property type="match status" value="1"/>
</dbReference>
<feature type="binding site" evidence="5">
    <location>
        <begin position="183"/>
        <end position="186"/>
    </location>
    <ligand>
        <name>substrate</name>
    </ligand>
</feature>
<accession>A0A399J5K3</accession>
<dbReference type="InterPro" id="IPR029063">
    <property type="entry name" value="SAM-dependent_MTases_sf"/>
</dbReference>
<dbReference type="Proteomes" id="UP000265848">
    <property type="component" value="Unassembled WGS sequence"/>
</dbReference>
<protein>
    <recommendedName>
        <fullName evidence="5">Release factor glutamine methyltransferase</fullName>
        <shortName evidence="5">RF MTase</shortName>
        <ecNumber evidence="5">2.1.1.297</ecNumber>
    </recommendedName>
    <alternativeName>
        <fullName evidence="5">N5-glutamine methyltransferase PrmC</fullName>
    </alternativeName>
    <alternativeName>
        <fullName evidence="5">Protein-(glutamine-N5) MTase PrmC</fullName>
    </alternativeName>
    <alternativeName>
        <fullName evidence="5">Protein-glutamine N-methyltransferase PrmC</fullName>
    </alternativeName>
</protein>
<dbReference type="Gene3D" id="1.10.8.10">
    <property type="entry name" value="DNA helicase RuvA subunit, C-terminal domain"/>
    <property type="match status" value="1"/>
</dbReference>
<comment type="similarity">
    <text evidence="5">Belongs to the protein N5-glutamine methyltransferase family. PrmC subfamily.</text>
</comment>
<dbReference type="PROSITE" id="PS00092">
    <property type="entry name" value="N6_MTASE"/>
    <property type="match status" value="1"/>
</dbReference>
<keyword evidence="1 5" id="KW-0489">Methyltransferase</keyword>
<feature type="domain" description="Methyltransferase small" evidence="6">
    <location>
        <begin position="98"/>
        <end position="212"/>
    </location>
</feature>
<feature type="binding site" evidence="5">
    <location>
        <position position="183"/>
    </location>
    <ligand>
        <name>S-adenosyl-L-methionine</name>
        <dbReference type="ChEBI" id="CHEBI:59789"/>
    </ligand>
</feature>
<dbReference type="InterPro" id="IPR007848">
    <property type="entry name" value="Small_mtfrase_dom"/>
</dbReference>
<dbReference type="HAMAP" id="MF_02126">
    <property type="entry name" value="RF_methyltr_PrmC"/>
    <property type="match status" value="1"/>
</dbReference>
<gene>
    <name evidence="5 8" type="primary">prmC</name>
    <name evidence="8" type="ORF">DL237_01085</name>
</gene>
<sequence length="281" mass="29401">MKPTGVALRDAAAQLRAAGIDDAMRDARRLLAHVLGIAPERLVVDMPQQLEPTADAALAAAVARRAASEPLSHITGTRLFYGRSFHVSAAVLDPRPETETLIELAVREGFRDVLDLGSGSGCILLTLLAECADATGVGVDVSDAALAVAAENAAALGLDRRARFLVSDWYGAVAGQFDLIVSNPPYISEAEMAQLSPEVLHEPRLALTPGGDGLAPYHVIAAGAGAHLRPGGRLLVEIGWRQGADVCAILAGADLEDVRLHPDINGKDRVVSARWGAAPPK</sequence>
<keyword evidence="3 5" id="KW-0949">S-adenosyl-L-methionine</keyword>
<keyword evidence="9" id="KW-1185">Reference proteome</keyword>
<proteinExistence type="inferred from homology"/>
<feature type="domain" description="Release factor glutamine methyltransferase N-terminal" evidence="7">
    <location>
        <begin position="7"/>
        <end position="76"/>
    </location>
</feature>
<feature type="binding site" evidence="5">
    <location>
        <position position="140"/>
    </location>
    <ligand>
        <name>S-adenosyl-L-methionine</name>
        <dbReference type="ChEBI" id="CHEBI:59789"/>
    </ligand>
</feature>
<comment type="function">
    <text evidence="5">Methylates the class 1 translation termination release factors RF1/PrfA and RF2/PrfB on the glutamine residue of the universally conserved GGQ motif.</text>
</comment>